<keyword evidence="3" id="KW-1185">Reference proteome</keyword>
<feature type="region of interest" description="Disordered" evidence="1">
    <location>
        <begin position="155"/>
        <end position="179"/>
    </location>
</feature>
<comment type="caution">
    <text evidence="2">The sequence shown here is derived from an EMBL/GenBank/DDBJ whole genome shotgun (WGS) entry which is preliminary data.</text>
</comment>
<organism evidence="2 3">
    <name type="scientific">Amphibalanus amphitrite</name>
    <name type="common">Striped barnacle</name>
    <name type="synonym">Balanus amphitrite</name>
    <dbReference type="NCBI Taxonomy" id="1232801"/>
    <lineage>
        <taxon>Eukaryota</taxon>
        <taxon>Metazoa</taxon>
        <taxon>Ecdysozoa</taxon>
        <taxon>Arthropoda</taxon>
        <taxon>Crustacea</taxon>
        <taxon>Multicrustacea</taxon>
        <taxon>Cirripedia</taxon>
        <taxon>Thoracica</taxon>
        <taxon>Thoracicalcarea</taxon>
        <taxon>Balanomorpha</taxon>
        <taxon>Balanoidea</taxon>
        <taxon>Balanidae</taxon>
        <taxon>Amphibalaninae</taxon>
        <taxon>Amphibalanus</taxon>
    </lineage>
</organism>
<evidence type="ECO:0000313" key="2">
    <source>
        <dbReference type="EMBL" id="KAF0307338.1"/>
    </source>
</evidence>
<evidence type="ECO:0000256" key="1">
    <source>
        <dbReference type="SAM" id="MobiDB-lite"/>
    </source>
</evidence>
<dbReference type="AlphaFoldDB" id="A0A6A4WXZ7"/>
<reference evidence="2 3" key="1">
    <citation type="submission" date="2019-07" db="EMBL/GenBank/DDBJ databases">
        <title>Draft genome assembly of a fouling barnacle, Amphibalanus amphitrite (Darwin, 1854): The first reference genome for Thecostraca.</title>
        <authorList>
            <person name="Kim W."/>
        </authorList>
    </citation>
    <scope>NUCLEOTIDE SEQUENCE [LARGE SCALE GENOMIC DNA]</scope>
    <source>
        <strain evidence="2">SNU_AA5</strain>
        <tissue evidence="2">Soma without cirri and trophi</tissue>
    </source>
</reference>
<proteinExistence type="predicted"/>
<sequence length="179" mass="20050">MGSCGGLWHVDPLLEGGTGPPSERELRLRLARTLVLHAILGGISYRPTAPFWEIWWKQAIPSLVRTAPLLLQWYHYKDSETHYQQCYLFMAWTVVDLADLVGGTLMTSPASDIVTLDVTPLTNLLTRSDLVYLLGDPDRVATWCSQQLRRPLEERPAGLTAELDTPRGRAEPAPAEVSW</sequence>
<gene>
    <name evidence="2" type="ORF">FJT64_021286</name>
</gene>
<name>A0A6A4WXZ7_AMPAM</name>
<accession>A0A6A4WXZ7</accession>
<dbReference type="EMBL" id="VIIS01000583">
    <property type="protein sequence ID" value="KAF0307338.1"/>
    <property type="molecule type" value="Genomic_DNA"/>
</dbReference>
<evidence type="ECO:0000313" key="3">
    <source>
        <dbReference type="Proteomes" id="UP000440578"/>
    </source>
</evidence>
<dbReference type="Proteomes" id="UP000440578">
    <property type="component" value="Unassembled WGS sequence"/>
</dbReference>
<protein>
    <submittedName>
        <fullName evidence="2">Uncharacterized protein</fullName>
    </submittedName>
</protein>